<dbReference type="PANTHER" id="PTHR46718">
    <property type="entry name" value="ASPARTATE-SEMIALDEHYDE DEHYDROGENASE"/>
    <property type="match status" value="1"/>
</dbReference>
<dbReference type="GO" id="GO:0009088">
    <property type="term" value="P:threonine biosynthetic process"/>
    <property type="evidence" value="ECO:0007669"/>
    <property type="project" value="UniProtKB-KW"/>
</dbReference>
<keyword evidence="6" id="KW-0486">Methionine biosynthesis</keyword>
<dbReference type="Gene3D" id="3.40.50.720">
    <property type="entry name" value="NAD(P)-binding Rossmann-like Domain"/>
    <property type="match status" value="1"/>
</dbReference>
<dbReference type="Pfam" id="PF02774">
    <property type="entry name" value="Semialdhyde_dhC"/>
    <property type="match status" value="1"/>
</dbReference>
<dbReference type="Gene3D" id="3.30.360.10">
    <property type="entry name" value="Dihydrodipicolinate Reductase, domain 2"/>
    <property type="match status" value="1"/>
</dbReference>
<comment type="similarity">
    <text evidence="1">Belongs to the aspartate-semialdehyde dehydrogenase family.</text>
</comment>
<dbReference type="Proteomes" id="UP000053370">
    <property type="component" value="Unassembled WGS sequence"/>
</dbReference>
<dbReference type="NCBIfam" id="TIGR00978">
    <property type="entry name" value="asd_EA"/>
    <property type="match status" value="1"/>
</dbReference>
<dbReference type="OrthoDB" id="9805684at2"/>
<keyword evidence="10" id="KW-1185">Reference proteome</keyword>
<dbReference type="PANTHER" id="PTHR46718:SF1">
    <property type="entry name" value="ASPARTATE-SEMIALDEHYDE DEHYDROGENASE"/>
    <property type="match status" value="1"/>
</dbReference>
<dbReference type="GO" id="GO:0050661">
    <property type="term" value="F:NADP binding"/>
    <property type="evidence" value="ECO:0007669"/>
    <property type="project" value="InterPro"/>
</dbReference>
<name>A0A0S7BX49_9CHLR</name>
<feature type="active site" description="Proton acceptor" evidence="7">
    <location>
        <position position="244"/>
    </location>
</feature>
<dbReference type="STRING" id="1678840.ATC1_131518"/>
<proteinExistence type="inferred from homology"/>
<evidence type="ECO:0000256" key="7">
    <source>
        <dbReference type="PIRSR" id="PIRSR000148-1"/>
    </source>
</evidence>
<dbReference type="GO" id="GO:0004073">
    <property type="term" value="F:aspartate-semialdehyde dehydrogenase activity"/>
    <property type="evidence" value="ECO:0007669"/>
    <property type="project" value="TreeGrafter"/>
</dbReference>
<organism evidence="9">
    <name type="scientific">Flexilinea flocculi</name>
    <dbReference type="NCBI Taxonomy" id="1678840"/>
    <lineage>
        <taxon>Bacteria</taxon>
        <taxon>Bacillati</taxon>
        <taxon>Chloroflexota</taxon>
        <taxon>Anaerolineae</taxon>
        <taxon>Anaerolineales</taxon>
        <taxon>Anaerolineaceae</taxon>
        <taxon>Flexilinea</taxon>
    </lineage>
</organism>
<gene>
    <name evidence="9" type="ORF">ATC1_131518</name>
</gene>
<dbReference type="SMART" id="SM00859">
    <property type="entry name" value="Semialdhyde_dh"/>
    <property type="match status" value="1"/>
</dbReference>
<dbReference type="NCBIfam" id="NF006416">
    <property type="entry name" value="PRK08664.1"/>
    <property type="match status" value="1"/>
</dbReference>
<dbReference type="SUPFAM" id="SSF55347">
    <property type="entry name" value="Glyceraldehyde-3-phosphate dehydrogenase-like, C-terminal domain"/>
    <property type="match status" value="1"/>
</dbReference>
<dbReference type="FunFam" id="3.30.360.10:FF:000016">
    <property type="entry name" value="Probable aspartate-semialdehyde dehydrogenase"/>
    <property type="match status" value="1"/>
</dbReference>
<evidence type="ECO:0000256" key="2">
    <source>
        <dbReference type="ARBA" id="ARBA00022605"/>
    </source>
</evidence>
<keyword evidence="5" id="KW-0560">Oxidoreductase</keyword>
<dbReference type="CDD" id="cd02315">
    <property type="entry name" value="ScASADH_like_N"/>
    <property type="match status" value="1"/>
</dbReference>
<dbReference type="CDD" id="cd18130">
    <property type="entry name" value="ASADH_C_arch_fung_like"/>
    <property type="match status" value="1"/>
</dbReference>
<evidence type="ECO:0000259" key="8">
    <source>
        <dbReference type="SMART" id="SM00859"/>
    </source>
</evidence>
<protein>
    <submittedName>
        <fullName evidence="9">Aspartate-semialdehyde dehydrogenase</fullName>
    </submittedName>
</protein>
<keyword evidence="4" id="KW-0521">NADP</keyword>
<dbReference type="GO" id="GO:0051287">
    <property type="term" value="F:NAD binding"/>
    <property type="evidence" value="ECO:0007669"/>
    <property type="project" value="InterPro"/>
</dbReference>
<dbReference type="AlphaFoldDB" id="A0A0S7BX49"/>
<evidence type="ECO:0000256" key="5">
    <source>
        <dbReference type="ARBA" id="ARBA00023002"/>
    </source>
</evidence>
<dbReference type="GO" id="GO:0046983">
    <property type="term" value="F:protein dimerization activity"/>
    <property type="evidence" value="ECO:0007669"/>
    <property type="project" value="InterPro"/>
</dbReference>
<dbReference type="Pfam" id="PF01118">
    <property type="entry name" value="Semialdhyde_dh"/>
    <property type="match status" value="1"/>
</dbReference>
<dbReference type="PATRIC" id="fig|1678840.3.peg.2995"/>
<evidence type="ECO:0000256" key="1">
    <source>
        <dbReference type="ARBA" id="ARBA00010584"/>
    </source>
</evidence>
<evidence type="ECO:0000256" key="4">
    <source>
        <dbReference type="ARBA" id="ARBA00022857"/>
    </source>
</evidence>
<dbReference type="EMBL" id="DF968181">
    <property type="protein sequence ID" value="GAP41526.1"/>
    <property type="molecule type" value="Genomic_DNA"/>
</dbReference>
<dbReference type="GO" id="GO:0009086">
    <property type="term" value="P:methionine biosynthetic process"/>
    <property type="evidence" value="ECO:0007669"/>
    <property type="project" value="UniProtKB-KW"/>
</dbReference>
<dbReference type="RefSeq" id="WP_062282926.1">
    <property type="nucleotide sequence ID" value="NZ_DF968181.1"/>
</dbReference>
<dbReference type="InterPro" id="IPR036291">
    <property type="entry name" value="NAD(P)-bd_dom_sf"/>
</dbReference>
<evidence type="ECO:0000313" key="9">
    <source>
        <dbReference type="EMBL" id="GAP41526.1"/>
    </source>
</evidence>
<accession>A0A0S7BX49</accession>
<sequence length="352" mass="38521">MKNKIPVAVLAATGSVGQRFISLLENHPWFEVVEITASDRSVGKTYQEACHWLITDPMPESVKNLTLLPTEANSLQKSVFAFSALPADIAKNVEPDFARKGIYVCSNASAYRKDPLVPILVPEVNANHLDILDIQQKTYGWSGGIITNPNCTTCAFVVPLNAIDKAYGVQKAIVFSMQAISGAGYPGVASMDIIDNVIPYIGGEEEKVEYEPTKIMGSYQDGKISLHPMVISAHTNRVAVVDAHTICLSFSTNQKVSKDNIISVLKNYQMPEICIGLPSCPDRGIVYHEADNRPQPRLDRNLGRGMSTSVGRIREDSIFDFRMVSLSHNTIMGAAGGSIFNGELLARRKFGF</sequence>
<dbReference type="SUPFAM" id="SSF51735">
    <property type="entry name" value="NAD(P)-binding Rossmann-fold domains"/>
    <property type="match status" value="1"/>
</dbReference>
<reference evidence="9" key="1">
    <citation type="journal article" date="2015" name="Genome Announc.">
        <title>Draft Genome Sequence of Anaerolineae Strain TC1, a Novel Isolate from a Methanogenic Wastewater Treatment System.</title>
        <authorList>
            <person name="Matsuura N."/>
            <person name="Tourlousse D.M."/>
            <person name="Sun L."/>
            <person name="Toyonaga M."/>
            <person name="Kuroda K."/>
            <person name="Ohashi A."/>
            <person name="Cruz R."/>
            <person name="Yamaguchi T."/>
            <person name="Sekiguchi Y."/>
        </authorList>
    </citation>
    <scope>NUCLEOTIDE SEQUENCE [LARGE SCALE GENOMIC DNA]</scope>
    <source>
        <strain evidence="9">TC1</strain>
    </source>
</reference>
<evidence type="ECO:0000313" key="10">
    <source>
        <dbReference type="Proteomes" id="UP000053370"/>
    </source>
</evidence>
<dbReference type="InterPro" id="IPR000534">
    <property type="entry name" value="Semialdehyde_DH_NAD-bd"/>
</dbReference>
<evidence type="ECO:0000256" key="3">
    <source>
        <dbReference type="ARBA" id="ARBA00022697"/>
    </source>
</evidence>
<dbReference type="PIRSF" id="PIRSF000148">
    <property type="entry name" value="ASA_dh"/>
    <property type="match status" value="1"/>
</dbReference>
<dbReference type="InterPro" id="IPR005676">
    <property type="entry name" value="Asp_semi-ald_DH_pep-lack"/>
</dbReference>
<feature type="active site" description="Acyl-thioester intermediate" evidence="7">
    <location>
        <position position="151"/>
    </location>
</feature>
<keyword evidence="3" id="KW-0791">Threonine biosynthesis</keyword>
<dbReference type="InterPro" id="IPR051823">
    <property type="entry name" value="ASADH-related"/>
</dbReference>
<evidence type="ECO:0000256" key="6">
    <source>
        <dbReference type="ARBA" id="ARBA00023167"/>
    </source>
</evidence>
<dbReference type="InterPro" id="IPR012280">
    <property type="entry name" value="Semialdhyde_DH_dimer_dom"/>
</dbReference>
<feature type="domain" description="Semialdehyde dehydrogenase NAD-binding" evidence="8">
    <location>
        <begin position="6"/>
        <end position="132"/>
    </location>
</feature>
<keyword evidence="2" id="KW-0028">Amino-acid biosynthesis</keyword>